<organism evidence="3">
    <name type="scientific">Grosmannia clavigera (strain kw1407 / UAMH 11150)</name>
    <name type="common">Blue stain fungus</name>
    <name type="synonym">Graphiocladiella clavigera</name>
    <dbReference type="NCBI Taxonomy" id="655863"/>
    <lineage>
        <taxon>Eukaryota</taxon>
        <taxon>Fungi</taxon>
        <taxon>Dikarya</taxon>
        <taxon>Ascomycota</taxon>
        <taxon>Pezizomycotina</taxon>
        <taxon>Sordariomycetes</taxon>
        <taxon>Sordariomycetidae</taxon>
        <taxon>Ophiostomatales</taxon>
        <taxon>Ophiostomataceae</taxon>
        <taxon>Leptographium</taxon>
    </lineage>
</organism>
<protein>
    <submittedName>
        <fullName evidence="2">Uncharacterized protein</fullName>
    </submittedName>
</protein>
<dbReference type="EMBL" id="GL629787">
    <property type="protein sequence ID" value="EFX01909.1"/>
    <property type="molecule type" value="Genomic_DNA"/>
</dbReference>
<dbReference type="OrthoDB" id="3597048at2759"/>
<dbReference type="eggNOG" id="ENOG502STMW">
    <property type="taxonomic scope" value="Eukaryota"/>
</dbReference>
<feature type="transmembrane region" description="Helical" evidence="1">
    <location>
        <begin position="112"/>
        <end position="136"/>
    </location>
</feature>
<evidence type="ECO:0000313" key="3">
    <source>
        <dbReference type="Proteomes" id="UP000007796"/>
    </source>
</evidence>
<dbReference type="AlphaFoldDB" id="F0XK74"/>
<gene>
    <name evidence="2" type="ORF">CMQ_4980</name>
</gene>
<sequence>MATPTTFLAIALGLLAIDAAIELGFVTSMVAFLHSGAPSGVYEVRSSSSTSTYNISGVPLRLLVNQGHTSNGAAGTALVLICIVGVIALTGRRLLLSPSSRKGGVSATLAAVLYYVWVALQIPALLLTVGALGYVFTVTHRHSGQTIDQNVAAQIHDAATQKYPLDSWTPQSWFSAVTEQLTFVDPGLRANLIRHLRIMRGWQYNLIPLFLLQLAETIAAILDFRHWRNGSYNHSYNRKQSGSYDGPQTSQV</sequence>
<name>F0XK74_GROCL</name>
<dbReference type="RefSeq" id="XP_014171391.1">
    <property type="nucleotide sequence ID" value="XM_014315916.1"/>
</dbReference>
<reference evidence="2 3" key="1">
    <citation type="journal article" date="2011" name="Proc. Natl. Acad. Sci. U.S.A.">
        <title>Genome and transcriptome analyses of the mountain pine beetle-fungal symbiont Grosmannia clavigera, a lodgepole pine pathogen.</title>
        <authorList>
            <person name="DiGuistini S."/>
            <person name="Wang Y."/>
            <person name="Liao N.Y."/>
            <person name="Taylor G."/>
            <person name="Tanguay P."/>
            <person name="Feau N."/>
            <person name="Henrissat B."/>
            <person name="Chan S.K."/>
            <person name="Hesse-Orce U."/>
            <person name="Alamouti S.M."/>
            <person name="Tsui C.K.M."/>
            <person name="Docking R.T."/>
            <person name="Levasseur A."/>
            <person name="Haridas S."/>
            <person name="Robertson G."/>
            <person name="Birol I."/>
            <person name="Holt R.A."/>
            <person name="Marra M.A."/>
            <person name="Hamelin R.C."/>
            <person name="Hirst M."/>
            <person name="Jones S.J.M."/>
            <person name="Bohlmann J."/>
            <person name="Breuil C."/>
        </authorList>
    </citation>
    <scope>NUCLEOTIDE SEQUENCE [LARGE SCALE GENOMIC DNA]</scope>
    <source>
        <strain evidence="3">kw1407 / UAMH 11150</strain>
    </source>
</reference>
<dbReference type="InParanoid" id="F0XK74"/>
<proteinExistence type="predicted"/>
<accession>F0XK74</accession>
<dbReference type="HOGENOM" id="CLU_082501_0_0_1"/>
<keyword evidence="3" id="KW-1185">Reference proteome</keyword>
<keyword evidence="1" id="KW-1133">Transmembrane helix</keyword>
<dbReference type="GeneID" id="25978251"/>
<feature type="transmembrane region" description="Helical" evidence="1">
    <location>
        <begin position="72"/>
        <end position="91"/>
    </location>
</feature>
<evidence type="ECO:0000313" key="2">
    <source>
        <dbReference type="EMBL" id="EFX01909.1"/>
    </source>
</evidence>
<dbReference type="Proteomes" id="UP000007796">
    <property type="component" value="Unassembled WGS sequence"/>
</dbReference>
<evidence type="ECO:0000256" key="1">
    <source>
        <dbReference type="SAM" id="Phobius"/>
    </source>
</evidence>
<keyword evidence="1" id="KW-0812">Transmembrane</keyword>
<keyword evidence="1" id="KW-0472">Membrane</keyword>